<dbReference type="Proteomes" id="UP001172386">
    <property type="component" value="Unassembled WGS sequence"/>
</dbReference>
<gene>
    <name evidence="1" type="ORF">H2198_003048</name>
</gene>
<accession>A0ACC3ADH7</accession>
<protein>
    <submittedName>
        <fullName evidence="1">Uncharacterized protein</fullName>
    </submittedName>
</protein>
<comment type="caution">
    <text evidence="1">The sequence shown here is derived from an EMBL/GenBank/DDBJ whole genome shotgun (WGS) entry which is preliminary data.</text>
</comment>
<reference evidence="1" key="1">
    <citation type="submission" date="2022-10" db="EMBL/GenBank/DDBJ databases">
        <title>Culturing micro-colonial fungi from biological soil crusts in the Mojave desert and describing Neophaeococcomyces mojavensis, and introducing the new genera and species Taxawa tesnikishii.</title>
        <authorList>
            <person name="Kurbessoian T."/>
            <person name="Stajich J.E."/>
        </authorList>
    </citation>
    <scope>NUCLEOTIDE SEQUENCE</scope>
    <source>
        <strain evidence="1">JES_112</strain>
    </source>
</reference>
<proteinExistence type="predicted"/>
<evidence type="ECO:0000313" key="2">
    <source>
        <dbReference type="Proteomes" id="UP001172386"/>
    </source>
</evidence>
<dbReference type="EMBL" id="JAPDRQ010000038">
    <property type="protein sequence ID" value="KAJ9659634.1"/>
    <property type="molecule type" value="Genomic_DNA"/>
</dbReference>
<keyword evidence="2" id="KW-1185">Reference proteome</keyword>
<organism evidence="1 2">
    <name type="scientific">Neophaeococcomyces mojaviensis</name>
    <dbReference type="NCBI Taxonomy" id="3383035"/>
    <lineage>
        <taxon>Eukaryota</taxon>
        <taxon>Fungi</taxon>
        <taxon>Dikarya</taxon>
        <taxon>Ascomycota</taxon>
        <taxon>Pezizomycotina</taxon>
        <taxon>Eurotiomycetes</taxon>
        <taxon>Chaetothyriomycetidae</taxon>
        <taxon>Chaetothyriales</taxon>
        <taxon>Chaetothyriales incertae sedis</taxon>
        <taxon>Neophaeococcomyces</taxon>
    </lineage>
</organism>
<name>A0ACC3ADH7_9EURO</name>
<evidence type="ECO:0000313" key="1">
    <source>
        <dbReference type="EMBL" id="KAJ9659634.1"/>
    </source>
</evidence>
<sequence>MEDIPPSYNNINPSMLDLLPPYLNTASLVKLCLVSKAYYATFIPYLWGSPASHFVQVHNESAGSVKGIKSNLQVTGSHNDMVYVALTRFKRTLRRARLSTRMLCHTLHLPPALSEIYGGPNATWLREVLDWLPALQSLCVSGLPFFDHDSLVAVDRTRNSSIPTDPDQDDFRRYPVKLLLAAKEPNLTAVGLSLLLPHLPDLVYLDLSYTTPARDINVLSALNTLPHLQVLKLRGIGLRDNEAEALANAIGLRVRLLDIAENNLSDMAVRSLLQACVWLPSTQATNENMPNDQYSRRHLESWPVGLPPPPDSLSLDTIRTVDLDDALLTQLTHPLTGRLAFEDIPHGGITHLYISGNSGVTIESIRSILDLGRLHVLDAGDIAALTAVDIHVLEARKRSKSIREVNRTKSINGNTRNIKGLLNRRKSPPSSLYSTESMPAQDGHDEEDEIDMLKLPGAEKLVPVLYEKASKNLTHIRIDHAVVTAVLDITKELKEKDKVISNKQELPGSLTLAAELSGDGREVFEVFASRNYATEMPSDNAIFEMDASPAAPRVELPGDPIHFAISPPIGDAPQMSTVEEVMSPIRGEGAMAPEVVKEKDPEPDDDEEVVLDATGSGIRRRPNSVSESTVISDVSTLSSTQAPDMPAPLQLRKKPVEHKRNISQTSTANLQQISEITSLRPKPPITRLHPSHLPNLRTLVLTNLPPKVPPSQTSIIHNLKSFIAACAAEARLAILKARTNYSLPPGRARQDAERQHARTLFALRSIVLEINPEESAAQQRDWKHTRQRLNISKSSTGDMDSESLWSAAENDFSFFGEEGEESAECGIYDQEPDKYYPTIPFDDKIVVTNDNHFPPGSPQSPSVPSLRIGSPTSSSAYGSTLGPMSPLMRNGTVMQSPRNLPLGRNRRTSNDMQRINGGNGPDIRMSPRGAPGNFYNEMLGTIPPPQTPRSAPTSHPVTTIVPVLTSQVQQEVMLDVVAELAAWRKERKAAYEEECRRQQRLGRRSSNSATRLAECEAYVEGYWSGEVKVVRNAKPSKGNTNKGRMERTGNVDVFGNYFEGGYLYP</sequence>